<name>A0A158BQA5_9BURK</name>
<dbReference type="OrthoDB" id="8966445at2"/>
<evidence type="ECO:0000313" key="1">
    <source>
        <dbReference type="EMBL" id="SAK72265.1"/>
    </source>
</evidence>
<keyword evidence="2" id="KW-1185">Reference proteome</keyword>
<protein>
    <submittedName>
        <fullName evidence="1">Uncharacterized protein</fullName>
    </submittedName>
</protein>
<organism evidence="1 2">
    <name type="scientific">Caballeronia hypogeia</name>
    <dbReference type="NCBI Taxonomy" id="1777140"/>
    <lineage>
        <taxon>Bacteria</taxon>
        <taxon>Pseudomonadati</taxon>
        <taxon>Pseudomonadota</taxon>
        <taxon>Betaproteobacteria</taxon>
        <taxon>Burkholderiales</taxon>
        <taxon>Burkholderiaceae</taxon>
        <taxon>Caballeronia</taxon>
    </lineage>
</organism>
<accession>A0A158BQA5</accession>
<dbReference type="AlphaFoldDB" id="A0A158BQA5"/>
<sequence>MKTLTIIDLPKTEELDSRAMSAVRGGSGLSYGYVFPSFDISKFSASFNVQQLAQQSQNTQVDNGNNVAFANGITADTDPVQKAKNTSNINLGSFGLPSA</sequence>
<gene>
    <name evidence="1" type="ORF">AWB79_04072</name>
</gene>
<dbReference type="Proteomes" id="UP000054851">
    <property type="component" value="Unassembled WGS sequence"/>
</dbReference>
<dbReference type="EMBL" id="FCOA02000013">
    <property type="protein sequence ID" value="SAK72265.1"/>
    <property type="molecule type" value="Genomic_DNA"/>
</dbReference>
<dbReference type="RefSeq" id="WP_061169205.1">
    <property type="nucleotide sequence ID" value="NZ_FCOA02000013.1"/>
</dbReference>
<evidence type="ECO:0000313" key="2">
    <source>
        <dbReference type="Proteomes" id="UP000054851"/>
    </source>
</evidence>
<proteinExistence type="predicted"/>
<comment type="caution">
    <text evidence="1">The sequence shown here is derived from an EMBL/GenBank/DDBJ whole genome shotgun (WGS) entry which is preliminary data.</text>
</comment>
<reference evidence="1" key="1">
    <citation type="submission" date="2016-01" db="EMBL/GenBank/DDBJ databases">
        <authorList>
            <person name="Peeters C."/>
        </authorList>
    </citation>
    <scope>NUCLEOTIDE SEQUENCE</scope>
    <source>
        <strain evidence="1">LMG 29322</strain>
    </source>
</reference>